<keyword evidence="2" id="KW-1185">Reference proteome</keyword>
<protein>
    <submittedName>
        <fullName evidence="1">Uncharacterized protein</fullName>
    </submittedName>
</protein>
<gene>
    <name evidence="1" type="ORF">NJ75_01327</name>
</gene>
<evidence type="ECO:0000313" key="1">
    <source>
        <dbReference type="EMBL" id="KHS48138.1"/>
    </source>
</evidence>
<comment type="caution">
    <text evidence="1">The sequence shown here is derived from an EMBL/GenBank/DDBJ whole genome shotgun (WGS) entry which is preliminary data.</text>
</comment>
<name>A0A0B8ZYK4_9SPHN</name>
<sequence length="194" mass="20029">MATFMARHKTLIALRTAAPRVAAHRAAIVAALAAATLLGGCADRDRFPSLARRPAEDAYRTAQAAPPAPPAPALMSEGMAKRLADLTERARDAHSAFEGARASATRAVSAARGAPKGTENWSVASLAVAQLESARARAGLPLADLDRLEAEASNRAVDGSDADLKAVREARGQVEALVASETSVIDSLLSQLAG</sequence>
<dbReference type="Proteomes" id="UP000031338">
    <property type="component" value="Unassembled WGS sequence"/>
</dbReference>
<proteinExistence type="predicted"/>
<dbReference type="EMBL" id="JRVC01000005">
    <property type="protein sequence ID" value="KHS48138.1"/>
    <property type="molecule type" value="Genomic_DNA"/>
</dbReference>
<dbReference type="STRING" id="48936.NJ75_01327"/>
<dbReference type="AlphaFoldDB" id="A0A0B8ZYK4"/>
<dbReference type="PATRIC" id="fig|48936.3.peg.1327"/>
<reference evidence="1 2" key="1">
    <citation type="submission" date="2014-10" db="EMBL/GenBank/DDBJ databases">
        <title>Draft genome sequence of Novosphingobium subterraneum DSM 12447.</title>
        <authorList>
            <person name="Gan H.M."/>
            <person name="Gan H.Y."/>
            <person name="Savka M.A."/>
        </authorList>
    </citation>
    <scope>NUCLEOTIDE SEQUENCE [LARGE SCALE GENOMIC DNA]</scope>
    <source>
        <strain evidence="1 2">DSM 12447</strain>
    </source>
</reference>
<accession>A0A0B8ZYK4</accession>
<organism evidence="1 2">
    <name type="scientific">Novosphingobium subterraneum</name>
    <dbReference type="NCBI Taxonomy" id="48936"/>
    <lineage>
        <taxon>Bacteria</taxon>
        <taxon>Pseudomonadati</taxon>
        <taxon>Pseudomonadota</taxon>
        <taxon>Alphaproteobacteria</taxon>
        <taxon>Sphingomonadales</taxon>
        <taxon>Sphingomonadaceae</taxon>
        <taxon>Novosphingobium</taxon>
    </lineage>
</organism>
<evidence type="ECO:0000313" key="2">
    <source>
        <dbReference type="Proteomes" id="UP000031338"/>
    </source>
</evidence>